<accession>A0A9Q4AMC5</accession>
<gene>
    <name evidence="2" type="ORF">NF348_04425</name>
</gene>
<dbReference type="Pfam" id="PF13391">
    <property type="entry name" value="HNH_2"/>
    <property type="match status" value="1"/>
</dbReference>
<proteinExistence type="predicted"/>
<sequence length="303" mass="34015">MTFGVFIHRADSIYDDSPAERYQFPKPYLERATASVGDWIVYYEPVKVRGSKGYYAIAKVERIVPDPTAANMHLALIEPGSYLEFPNAVPFDDGTGPVERGLLNEQGRISGRAQAAVRPISARDFDRILTRGLAEEHPLLPRLGMPDLAAEQRFELDEGQAPFAFEQERERVEAMTTRVVRDRVFRRVVLRAYGERCAVTGLKLINGGGRAEVAAAHIRPVEHNGPDIINNGVALSGTAHWMFDRGLITFSDDLDIVISRQVNDRDGVESLINRTGRLIGPLVERNRPHPAFLAWHRENCFKQ</sequence>
<keyword evidence="3" id="KW-1185">Reference proteome</keyword>
<feature type="domain" description="HNH nuclease" evidence="1">
    <location>
        <begin position="197"/>
        <end position="250"/>
    </location>
</feature>
<evidence type="ECO:0000259" key="1">
    <source>
        <dbReference type="Pfam" id="PF13391"/>
    </source>
</evidence>
<dbReference type="EMBL" id="JAMWDU010000002">
    <property type="protein sequence ID" value="MCP8886340.1"/>
    <property type="molecule type" value="Genomic_DNA"/>
</dbReference>
<dbReference type="Proteomes" id="UP001060275">
    <property type="component" value="Unassembled WGS sequence"/>
</dbReference>
<evidence type="ECO:0000313" key="3">
    <source>
        <dbReference type="Proteomes" id="UP001060275"/>
    </source>
</evidence>
<evidence type="ECO:0000313" key="2">
    <source>
        <dbReference type="EMBL" id="MCP8886340.1"/>
    </source>
</evidence>
<protein>
    <submittedName>
        <fullName evidence="2">HNH endonuclease</fullName>
    </submittedName>
</protein>
<comment type="caution">
    <text evidence="2">The sequence shown here is derived from an EMBL/GenBank/DDBJ whole genome shotgun (WGS) entry which is preliminary data.</text>
</comment>
<dbReference type="AlphaFoldDB" id="A0A9Q4AMC5"/>
<name>A0A9Q4AMC5_9HYPH</name>
<keyword evidence="2" id="KW-0255">Endonuclease</keyword>
<dbReference type="GO" id="GO:0004519">
    <property type="term" value="F:endonuclease activity"/>
    <property type="evidence" value="ECO:0007669"/>
    <property type="project" value="UniProtKB-KW"/>
</dbReference>
<dbReference type="RefSeq" id="WP_254673962.1">
    <property type="nucleotide sequence ID" value="NZ_JAMWDU010000002.1"/>
</dbReference>
<keyword evidence="2" id="KW-0540">Nuclease</keyword>
<organism evidence="2 3">
    <name type="scientific">Devosia ureilytica</name>
    <dbReference type="NCBI Taxonomy" id="2952754"/>
    <lineage>
        <taxon>Bacteria</taxon>
        <taxon>Pseudomonadati</taxon>
        <taxon>Pseudomonadota</taxon>
        <taxon>Alphaproteobacteria</taxon>
        <taxon>Hyphomicrobiales</taxon>
        <taxon>Devosiaceae</taxon>
        <taxon>Devosia</taxon>
    </lineage>
</organism>
<reference evidence="2" key="1">
    <citation type="submission" date="2022-06" db="EMBL/GenBank/DDBJ databases">
        <title>Devosia sp. XJ19-45 genome assembly.</title>
        <authorList>
            <person name="Li B."/>
            <person name="Cai M."/>
            <person name="Nie G."/>
            <person name="Li W."/>
        </authorList>
    </citation>
    <scope>NUCLEOTIDE SEQUENCE</scope>
    <source>
        <strain evidence="2">XJ19-45</strain>
    </source>
</reference>
<dbReference type="InterPro" id="IPR003615">
    <property type="entry name" value="HNH_nuc"/>
</dbReference>
<keyword evidence="2" id="KW-0378">Hydrolase</keyword>